<dbReference type="VEuPathDB" id="ToxoDB:EMWEY_00058320"/>
<accession>U6M5Z8</accession>
<evidence type="ECO:0000313" key="1">
    <source>
        <dbReference type="EMBL" id="CDJ59632.1"/>
    </source>
</evidence>
<gene>
    <name evidence="1" type="ORF">EMWEY_00058320</name>
</gene>
<dbReference type="GeneID" id="25339818"/>
<proteinExistence type="predicted"/>
<reference evidence="1" key="1">
    <citation type="submission" date="2013-10" db="EMBL/GenBank/DDBJ databases">
        <title>Genomic analysis of the causative agents of coccidiosis in chickens.</title>
        <authorList>
            <person name="Reid A.J."/>
            <person name="Blake D."/>
            <person name="Billington K."/>
            <person name="Browne H."/>
            <person name="Dunn M."/>
            <person name="Hung S."/>
            <person name="Kawahara F."/>
            <person name="Miranda-Saavedra D."/>
            <person name="Mourier T."/>
            <person name="Nagra H."/>
            <person name="Otto T.D."/>
            <person name="Rawlings N."/>
            <person name="Sanchez A."/>
            <person name="Sanders M."/>
            <person name="Subramaniam C."/>
            <person name="Tay Y."/>
            <person name="Dear P."/>
            <person name="Doerig C."/>
            <person name="Gruber A."/>
            <person name="Parkinson J."/>
            <person name="Shirley M."/>
            <person name="Wan K.L."/>
            <person name="Berriman M."/>
            <person name="Tomley F."/>
            <person name="Pain A."/>
        </authorList>
    </citation>
    <scope>NUCLEOTIDE SEQUENCE [LARGE SCALE GENOMIC DNA]</scope>
    <source>
        <strain evidence="1">Weybridge</strain>
    </source>
</reference>
<dbReference type="Proteomes" id="UP000030763">
    <property type="component" value="Unassembled WGS sequence"/>
</dbReference>
<feature type="non-terminal residue" evidence="1">
    <location>
        <position position="1"/>
    </location>
</feature>
<keyword evidence="2" id="KW-1185">Reference proteome</keyword>
<dbReference type="AlphaFoldDB" id="U6M5Z8"/>
<dbReference type="EMBL" id="HG720633">
    <property type="protein sequence ID" value="CDJ59632.1"/>
    <property type="molecule type" value="Genomic_DNA"/>
</dbReference>
<reference evidence="1" key="2">
    <citation type="submission" date="2013-10" db="EMBL/GenBank/DDBJ databases">
        <authorList>
            <person name="Aslett M."/>
        </authorList>
    </citation>
    <scope>NUCLEOTIDE SEQUENCE [LARGE SCALE GENOMIC DNA]</scope>
    <source>
        <strain evidence="1">Weybridge</strain>
    </source>
</reference>
<protein>
    <submittedName>
        <fullName evidence="1">Uncharacterized protein</fullName>
    </submittedName>
</protein>
<organism evidence="1 2">
    <name type="scientific">Eimeria maxima</name>
    <name type="common">Coccidian parasite</name>
    <dbReference type="NCBI Taxonomy" id="5804"/>
    <lineage>
        <taxon>Eukaryota</taxon>
        <taxon>Sar</taxon>
        <taxon>Alveolata</taxon>
        <taxon>Apicomplexa</taxon>
        <taxon>Conoidasida</taxon>
        <taxon>Coccidia</taxon>
        <taxon>Eucoccidiorida</taxon>
        <taxon>Eimeriorina</taxon>
        <taxon>Eimeriidae</taxon>
        <taxon>Eimeria</taxon>
    </lineage>
</organism>
<name>U6M5Z8_EIMMA</name>
<dbReference type="RefSeq" id="XP_013336279.1">
    <property type="nucleotide sequence ID" value="XM_013480825.1"/>
</dbReference>
<sequence>GCDKEGNSVFSDAEGMHWRCETAWISLCVEMMTIGHFVGVENETIRLDGWEVRFLKGCEYLKGKATALAYCGGDGRVGGGALAVFKGVCQWAEEHVGGRMWECLGCEASFRRFREFLEFAREALLDVFNVCAKA</sequence>
<evidence type="ECO:0000313" key="2">
    <source>
        <dbReference type="Proteomes" id="UP000030763"/>
    </source>
</evidence>